<organism evidence="9">
    <name type="scientific">Talaromyces marneffei PM1</name>
    <dbReference type="NCBI Taxonomy" id="1077442"/>
    <lineage>
        <taxon>Eukaryota</taxon>
        <taxon>Fungi</taxon>
        <taxon>Dikarya</taxon>
        <taxon>Ascomycota</taxon>
        <taxon>Pezizomycotina</taxon>
        <taxon>Eurotiomycetes</taxon>
        <taxon>Eurotiomycetidae</taxon>
        <taxon>Eurotiales</taxon>
        <taxon>Trichocomaceae</taxon>
        <taxon>Talaromyces</taxon>
        <taxon>Talaromyces sect. Talaromyces</taxon>
    </lineage>
</organism>
<evidence type="ECO:0000256" key="4">
    <source>
        <dbReference type="ARBA" id="ARBA00023125"/>
    </source>
</evidence>
<evidence type="ECO:0000256" key="6">
    <source>
        <dbReference type="ARBA" id="ARBA00023242"/>
    </source>
</evidence>
<dbReference type="HOGENOM" id="CLU_004083_5_3_1"/>
<dbReference type="InterPro" id="IPR007219">
    <property type="entry name" value="XnlR_reg_dom"/>
</dbReference>
<dbReference type="CDD" id="cd00067">
    <property type="entry name" value="GAL4"/>
    <property type="match status" value="1"/>
</dbReference>
<evidence type="ECO:0000256" key="3">
    <source>
        <dbReference type="ARBA" id="ARBA00023015"/>
    </source>
</evidence>
<accession>A0A093UYC5</accession>
<feature type="region of interest" description="Disordered" evidence="7">
    <location>
        <begin position="650"/>
        <end position="708"/>
    </location>
</feature>
<evidence type="ECO:0000256" key="7">
    <source>
        <dbReference type="SAM" id="MobiDB-lite"/>
    </source>
</evidence>
<dbReference type="SUPFAM" id="SSF57701">
    <property type="entry name" value="Zn2/Cys6 DNA-binding domain"/>
    <property type="match status" value="1"/>
</dbReference>
<keyword evidence="4" id="KW-0238">DNA-binding</keyword>
<dbReference type="PROSITE" id="PS00463">
    <property type="entry name" value="ZN2_CY6_FUNGAL_1"/>
    <property type="match status" value="1"/>
</dbReference>
<reference evidence="9" key="2">
    <citation type="journal article" date="2014" name="PLoS Genet.">
        <title>Signature gene expression reveals novel clues to the molecular mechanisms of dimorphic transition in Penicillium marneffei.</title>
        <authorList>
            <person name="Yang E."/>
            <person name="Wang G."/>
            <person name="Cai J."/>
            <person name="Woo P.C."/>
            <person name="Lau S.K."/>
            <person name="Yuen K.-Y."/>
            <person name="Chow W.-N."/>
            <person name="Lin X."/>
        </authorList>
    </citation>
    <scope>NUCLEOTIDE SEQUENCE</scope>
    <source>
        <strain evidence="9">PM1</strain>
    </source>
</reference>
<dbReference type="InterPro" id="IPR001138">
    <property type="entry name" value="Zn2Cys6_DnaBD"/>
</dbReference>
<dbReference type="PANTHER" id="PTHR31001">
    <property type="entry name" value="UNCHARACTERIZED TRANSCRIPTIONAL REGULATORY PROTEIN"/>
    <property type="match status" value="1"/>
</dbReference>
<dbReference type="InterPro" id="IPR050613">
    <property type="entry name" value="Sec_Metabolite_Reg"/>
</dbReference>
<dbReference type="Pfam" id="PF04082">
    <property type="entry name" value="Fungal_trans"/>
    <property type="match status" value="1"/>
</dbReference>
<dbReference type="GO" id="GO:0000981">
    <property type="term" value="F:DNA-binding transcription factor activity, RNA polymerase II-specific"/>
    <property type="evidence" value="ECO:0007669"/>
    <property type="project" value="InterPro"/>
</dbReference>
<dbReference type="GO" id="GO:0006351">
    <property type="term" value="P:DNA-templated transcription"/>
    <property type="evidence" value="ECO:0007669"/>
    <property type="project" value="InterPro"/>
</dbReference>
<dbReference type="PROSITE" id="PS50048">
    <property type="entry name" value="ZN2_CY6_FUNGAL_2"/>
    <property type="match status" value="1"/>
</dbReference>
<reference key="1">
    <citation type="journal article" date="2014" name="PLoS Genet.">
        <title>Signature Gene Expression Reveals Novel Clues to the Molecular Mechanisms of Dimorphic Transition in Penicillium marneffei.</title>
        <authorList>
            <person name="Yang E."/>
            <person name="Wang G."/>
            <person name="Cai J."/>
            <person name="Woo P.C."/>
            <person name="Lau S.K."/>
            <person name="Yuen K.-Y."/>
            <person name="Chow W.-N."/>
            <person name="Lin X."/>
        </authorList>
    </citation>
    <scope>NUCLEOTIDE SEQUENCE [LARGE SCALE GENOMIC DNA]</scope>
    <source>
        <strain>PM1</strain>
    </source>
</reference>
<evidence type="ECO:0000256" key="1">
    <source>
        <dbReference type="ARBA" id="ARBA00004123"/>
    </source>
</evidence>
<dbReference type="InterPro" id="IPR036864">
    <property type="entry name" value="Zn2-C6_fun-type_DNA-bd_sf"/>
</dbReference>
<dbReference type="EMBL" id="JPOX01000025">
    <property type="protein sequence ID" value="KFX44925.1"/>
    <property type="molecule type" value="Genomic_DNA"/>
</dbReference>
<dbReference type="GO" id="GO:0005634">
    <property type="term" value="C:nucleus"/>
    <property type="evidence" value="ECO:0007669"/>
    <property type="project" value="UniProtKB-SubCell"/>
</dbReference>
<evidence type="ECO:0000256" key="5">
    <source>
        <dbReference type="ARBA" id="ARBA00023163"/>
    </source>
</evidence>
<dbReference type="SMART" id="SM00906">
    <property type="entry name" value="Fungal_trans"/>
    <property type="match status" value="1"/>
</dbReference>
<evidence type="ECO:0000259" key="8">
    <source>
        <dbReference type="PROSITE" id="PS50048"/>
    </source>
</evidence>
<dbReference type="SMART" id="SM00066">
    <property type="entry name" value="GAL4"/>
    <property type="match status" value="1"/>
</dbReference>
<evidence type="ECO:0000313" key="9">
    <source>
        <dbReference type="EMBL" id="KFX44925.1"/>
    </source>
</evidence>
<keyword evidence="3" id="KW-0805">Transcription regulation</keyword>
<comment type="caution">
    <text evidence="9">The sequence shown here is derived from an EMBL/GenBank/DDBJ whole genome shotgun (WGS) entry which is preliminary data.</text>
</comment>
<proteinExistence type="predicted"/>
<feature type="domain" description="Zn(2)-C6 fungal-type" evidence="8">
    <location>
        <begin position="21"/>
        <end position="50"/>
    </location>
</feature>
<name>A0A093UYC5_TALMA</name>
<gene>
    <name evidence="9" type="ORF">GQ26_0250350</name>
</gene>
<sequence>MTDSNNSPTTTSGSATAKQPSCILCRKRKVKCDRKYPCSNCIRANAECIFRESIPARHHKRRAEHALLSRLRHYESLLRQHGIDPGVNSDDVATTAGGGSTEVQHEMSALRLSDSKPASSPVSRPGMFTQPLTGQFVSKGGKSLYLENDVWNTLGSELEDSDCIPDESDTESADYLSPKHENESFLLDHGYDVLFSAPSNETLSSLHPDPVHIFKLWQVFLENVNPLTKVIHAPVLQQQMLNAIGDLSSMGKGMEALLFSIYSCALHSMTDEEVQKELGQEKSLLQARFRIATQKALANAGLLKTTDLVLLQAFCLYLVSCRSTYDRRTTWCLSGTAIRIAQQMGLHRDGSNLGLSVFETEMRRRVWWHIIYMDKSITRSSGFISAPLPANDTHYPLNVNDSDLHPNMKEPPVERNDIGTDMIFSQLRQELGKWQERQPQFVESMFSGTDEKPQLREEKAQRRQKAVDEFRAILHDKIVRFCDPSIPLHILVNGSAHTITSVMQLVVTRPFYLWVPDLKLPPLSRTENDELFATCLDLIRHNGRLRNDDVLRRFIWHLDWHLPWPIMLYMISELSKRSVLSEDTRQAWKCMDDLFVPYHQRLGPEARGPLHIVCLRLAAKAWSSNLEEYQSLGVPVPSCPRIVELLNKHSSASKGRKGTPSRSDQGPTVSSSAPSTGIEQEEQHQQGQQPVYTTTYPGLPQGTYVPGSENTGNAQYFAVDNLNLPDMFGESPSMLSNDGVMIDWVDWDPFFQHIPPHGVSNF</sequence>
<feature type="compositionally biased region" description="Polar residues" evidence="7">
    <location>
        <begin position="660"/>
        <end position="678"/>
    </location>
</feature>
<dbReference type="GO" id="GO:0008270">
    <property type="term" value="F:zinc ion binding"/>
    <property type="evidence" value="ECO:0007669"/>
    <property type="project" value="InterPro"/>
</dbReference>
<keyword evidence="2" id="KW-0479">Metal-binding</keyword>
<dbReference type="Gene3D" id="4.10.240.10">
    <property type="entry name" value="Zn(2)-C6 fungal-type DNA-binding domain"/>
    <property type="match status" value="1"/>
</dbReference>
<keyword evidence="5" id="KW-0804">Transcription</keyword>
<evidence type="ECO:0000256" key="2">
    <source>
        <dbReference type="ARBA" id="ARBA00022723"/>
    </source>
</evidence>
<dbReference type="AlphaFoldDB" id="A0A093UYC5"/>
<comment type="subcellular location">
    <subcellularLocation>
        <location evidence="1">Nucleus</location>
    </subcellularLocation>
</comment>
<dbReference type="eggNOG" id="ENOG502QYWX">
    <property type="taxonomic scope" value="Eukaryota"/>
</dbReference>
<dbReference type="PANTHER" id="PTHR31001:SF85">
    <property type="entry name" value="ZN(II)2CYS6 TRANSCRIPTION FACTOR (EUROFUNG)"/>
    <property type="match status" value="1"/>
</dbReference>
<dbReference type="Pfam" id="PF00172">
    <property type="entry name" value="Zn_clus"/>
    <property type="match status" value="1"/>
</dbReference>
<protein>
    <submittedName>
        <fullName evidence="9">Putative transcriptional regulatory protein</fullName>
    </submittedName>
</protein>
<dbReference type="GO" id="GO:0003677">
    <property type="term" value="F:DNA binding"/>
    <property type="evidence" value="ECO:0007669"/>
    <property type="project" value="UniProtKB-KW"/>
</dbReference>
<dbReference type="CDD" id="cd12148">
    <property type="entry name" value="fungal_TF_MHR"/>
    <property type="match status" value="1"/>
</dbReference>
<keyword evidence="6" id="KW-0539">Nucleus</keyword>
<feature type="region of interest" description="Disordered" evidence="7">
    <location>
        <begin position="85"/>
        <end position="129"/>
    </location>
</feature>